<proteinExistence type="predicted"/>
<sequence length="396" mass="42502">MRRKFSDSGKENTVFSGACPNRQNTASRNTEAAVRSTSLVHHQMMVSISAARIMAWFCVVPRGRSSAMSTGKTALPAIWTAFFTTYLHRLKLAFSAAALPGGVVLRLKLQPHFFVTENPAVHLLKLRGDQGLKLHLLQNVLLQIHAGRNLGEQQALGSQLEDRPLGEIGDILPALLGVIAREGNLLHRLAELFAFTLLQDDKLAVPHLFLQPAGGEGAHKEHLLGVLGNVHKAARSGAAGPEFGDVHVAGFVNLRRPQEGHIQHTAVVHIQHIGNRINRFGVYRSAKAGAVHRNTALRPGLQREGDFIPEALLIGDVAHARGHADAQIDKVAGLQLHDSAAGNDFAVVQGEGRNRADGAAKQSAQLGAGPGRIALQMETGVGGLHHIIHHGVMDAH</sequence>
<name>A0A645CVG1_9ZZZZ</name>
<comment type="caution">
    <text evidence="2">The sequence shown here is derived from an EMBL/GenBank/DDBJ whole genome shotgun (WGS) entry which is preliminary data.</text>
</comment>
<feature type="compositionally biased region" description="Basic and acidic residues" evidence="1">
    <location>
        <begin position="1"/>
        <end position="10"/>
    </location>
</feature>
<gene>
    <name evidence="2" type="ORF">SDC9_127930</name>
</gene>
<evidence type="ECO:0000313" key="2">
    <source>
        <dbReference type="EMBL" id="MPM80879.1"/>
    </source>
</evidence>
<organism evidence="2">
    <name type="scientific">bioreactor metagenome</name>
    <dbReference type="NCBI Taxonomy" id="1076179"/>
    <lineage>
        <taxon>unclassified sequences</taxon>
        <taxon>metagenomes</taxon>
        <taxon>ecological metagenomes</taxon>
    </lineage>
</organism>
<feature type="compositionally biased region" description="Polar residues" evidence="1">
    <location>
        <begin position="11"/>
        <end position="30"/>
    </location>
</feature>
<reference evidence="2" key="1">
    <citation type="submission" date="2019-08" db="EMBL/GenBank/DDBJ databases">
        <authorList>
            <person name="Kucharzyk K."/>
            <person name="Murdoch R.W."/>
            <person name="Higgins S."/>
            <person name="Loffler F."/>
        </authorList>
    </citation>
    <scope>NUCLEOTIDE SEQUENCE</scope>
</reference>
<evidence type="ECO:0000256" key="1">
    <source>
        <dbReference type="SAM" id="MobiDB-lite"/>
    </source>
</evidence>
<feature type="region of interest" description="Disordered" evidence="1">
    <location>
        <begin position="1"/>
        <end position="30"/>
    </location>
</feature>
<dbReference type="AlphaFoldDB" id="A0A645CVG1"/>
<dbReference type="EMBL" id="VSSQ01030368">
    <property type="protein sequence ID" value="MPM80879.1"/>
    <property type="molecule type" value="Genomic_DNA"/>
</dbReference>
<accession>A0A645CVG1</accession>
<protein>
    <submittedName>
        <fullName evidence="2">Uncharacterized protein</fullName>
    </submittedName>
</protein>